<accession>A0A0V0Y2X8</accession>
<comment type="caution">
    <text evidence="1">The sequence shown here is derived from an EMBL/GenBank/DDBJ whole genome shotgun (WGS) entry which is preliminary data.</text>
</comment>
<dbReference type="Proteomes" id="UP000054815">
    <property type="component" value="Unassembled WGS sequence"/>
</dbReference>
<evidence type="ECO:0000313" key="1">
    <source>
        <dbReference type="EMBL" id="KRX94522.1"/>
    </source>
</evidence>
<sequence>MSCKRYGNWKYEMTLQSRAPSIIVCIYGIRLPSDAEDASSAYQIDGSVDRHACLDEMSLRKVSGAGLGGVEQQDREALRTIWKFSPTLLGRRRRQSPLPLEQGKSTSCPHIQQQSLTHLFSAECLGVFRSRVGERAPRLSKEQGKSLLSSLSKGRERQPPEWSPFLSLQSLLPLNISSPTLGMSAISQSSFMPDFISLFLIYLRYVY</sequence>
<dbReference type="EMBL" id="JYDU01000070">
    <property type="protein sequence ID" value="KRX94522.1"/>
    <property type="molecule type" value="Genomic_DNA"/>
</dbReference>
<dbReference type="STRING" id="6337.A0A0V0Y2X8"/>
<name>A0A0V0Y2X8_TRIPS</name>
<organism evidence="1 2">
    <name type="scientific">Trichinella pseudospiralis</name>
    <name type="common">Parasitic roundworm</name>
    <dbReference type="NCBI Taxonomy" id="6337"/>
    <lineage>
        <taxon>Eukaryota</taxon>
        <taxon>Metazoa</taxon>
        <taxon>Ecdysozoa</taxon>
        <taxon>Nematoda</taxon>
        <taxon>Enoplea</taxon>
        <taxon>Dorylaimia</taxon>
        <taxon>Trichinellida</taxon>
        <taxon>Trichinellidae</taxon>
        <taxon>Trichinella</taxon>
    </lineage>
</organism>
<reference evidence="1 2" key="1">
    <citation type="submission" date="2015-01" db="EMBL/GenBank/DDBJ databases">
        <title>Evolution of Trichinella species and genotypes.</title>
        <authorList>
            <person name="Korhonen P.K."/>
            <person name="Edoardo P."/>
            <person name="Giuseppe L.R."/>
            <person name="Gasser R.B."/>
        </authorList>
    </citation>
    <scope>NUCLEOTIDE SEQUENCE [LARGE SCALE GENOMIC DNA]</scope>
    <source>
        <strain evidence="1">ISS141</strain>
    </source>
</reference>
<dbReference type="AlphaFoldDB" id="A0A0V0Y2X8"/>
<gene>
    <name evidence="1" type="ORF">T4E_1934</name>
</gene>
<protein>
    <submittedName>
        <fullName evidence="1">Uncharacterized protein</fullName>
    </submittedName>
</protein>
<proteinExistence type="predicted"/>
<evidence type="ECO:0000313" key="2">
    <source>
        <dbReference type="Proteomes" id="UP000054815"/>
    </source>
</evidence>